<keyword evidence="8 12" id="KW-0472">Membrane</keyword>
<name>A0AAV6Z9E0_ENGPU</name>
<keyword evidence="10 12" id="KW-0807">Transducer</keyword>
<keyword evidence="5 12" id="KW-0812">Transmembrane</keyword>
<evidence type="ECO:0000256" key="5">
    <source>
        <dbReference type="ARBA" id="ARBA00022692"/>
    </source>
</evidence>
<dbReference type="InterPro" id="IPR007960">
    <property type="entry name" value="TAS2R"/>
</dbReference>
<evidence type="ECO:0000256" key="2">
    <source>
        <dbReference type="ARBA" id="ARBA00007376"/>
    </source>
</evidence>
<keyword evidence="7 12" id="KW-0297">G-protein coupled receptor</keyword>
<proteinExistence type="inferred from homology"/>
<feature type="transmembrane region" description="Helical" evidence="13">
    <location>
        <begin position="113"/>
        <end position="132"/>
    </location>
</feature>
<feature type="transmembrane region" description="Helical" evidence="13">
    <location>
        <begin position="206"/>
        <end position="232"/>
    </location>
</feature>
<evidence type="ECO:0000256" key="1">
    <source>
        <dbReference type="ARBA" id="ARBA00004141"/>
    </source>
</evidence>
<evidence type="ECO:0000256" key="8">
    <source>
        <dbReference type="ARBA" id="ARBA00023136"/>
    </source>
</evidence>
<comment type="caution">
    <text evidence="14">The sequence shown here is derived from an EMBL/GenBank/DDBJ whole genome shotgun (WGS) entry which is preliminary data.</text>
</comment>
<dbReference type="Gene3D" id="1.20.1070.10">
    <property type="entry name" value="Rhodopsin 7-helix transmembrane proteins"/>
    <property type="match status" value="1"/>
</dbReference>
<dbReference type="AlphaFoldDB" id="A0AAV6Z9E0"/>
<evidence type="ECO:0000313" key="15">
    <source>
        <dbReference type="Proteomes" id="UP000824782"/>
    </source>
</evidence>
<evidence type="ECO:0000256" key="7">
    <source>
        <dbReference type="ARBA" id="ARBA00023040"/>
    </source>
</evidence>
<evidence type="ECO:0000256" key="4">
    <source>
        <dbReference type="ARBA" id="ARBA00022606"/>
    </source>
</evidence>
<organism evidence="14 15">
    <name type="scientific">Engystomops pustulosus</name>
    <name type="common">Tungara frog</name>
    <name type="synonym">Physalaemus pustulosus</name>
    <dbReference type="NCBI Taxonomy" id="76066"/>
    <lineage>
        <taxon>Eukaryota</taxon>
        <taxon>Metazoa</taxon>
        <taxon>Chordata</taxon>
        <taxon>Craniata</taxon>
        <taxon>Vertebrata</taxon>
        <taxon>Euteleostomi</taxon>
        <taxon>Amphibia</taxon>
        <taxon>Batrachia</taxon>
        <taxon>Anura</taxon>
        <taxon>Neobatrachia</taxon>
        <taxon>Hyloidea</taxon>
        <taxon>Leptodactylidae</taxon>
        <taxon>Leiuperinae</taxon>
        <taxon>Engystomops</taxon>
    </lineage>
</organism>
<dbReference type="PANTHER" id="PTHR11394">
    <property type="entry name" value="TASTE RECEPTOR TYPE 2"/>
    <property type="match status" value="1"/>
</dbReference>
<dbReference type="EMBL" id="WNYA01002677">
    <property type="protein sequence ID" value="KAG8543950.1"/>
    <property type="molecule type" value="Genomic_DNA"/>
</dbReference>
<evidence type="ECO:0000256" key="9">
    <source>
        <dbReference type="ARBA" id="ARBA00023170"/>
    </source>
</evidence>
<gene>
    <name evidence="14" type="ORF">GDO81_023322</name>
</gene>
<accession>A0AAV6Z9E0</accession>
<comment type="subcellular location">
    <subcellularLocation>
        <location evidence="1 12">Membrane</location>
        <topology evidence="1 12">Multi-pass membrane protein</topology>
    </subcellularLocation>
</comment>
<evidence type="ECO:0000256" key="12">
    <source>
        <dbReference type="RuleBase" id="RU004424"/>
    </source>
</evidence>
<keyword evidence="6 13" id="KW-1133">Transmembrane helix</keyword>
<evidence type="ECO:0000256" key="3">
    <source>
        <dbReference type="ARBA" id="ARBA00022480"/>
    </source>
</evidence>
<dbReference type="GO" id="GO:0016020">
    <property type="term" value="C:membrane"/>
    <property type="evidence" value="ECO:0007669"/>
    <property type="project" value="UniProtKB-SubCell"/>
</dbReference>
<keyword evidence="9 12" id="KW-0675">Receptor</keyword>
<comment type="similarity">
    <text evidence="2 11">Belongs to the G-protein coupled receptor T2R family.</text>
</comment>
<dbReference type="Proteomes" id="UP000824782">
    <property type="component" value="Unassembled WGS sequence"/>
</dbReference>
<reference evidence="14" key="1">
    <citation type="thesis" date="2020" institute="ProQuest LLC" country="789 East Eisenhower Parkway, Ann Arbor, MI, USA">
        <title>Comparative Genomics and Chromosome Evolution.</title>
        <authorList>
            <person name="Mudd A.B."/>
        </authorList>
    </citation>
    <scope>NUCLEOTIDE SEQUENCE</scope>
    <source>
        <strain evidence="14">237g6f4</strain>
        <tissue evidence="14">Blood</tissue>
    </source>
</reference>
<dbReference type="GO" id="GO:0033038">
    <property type="term" value="F:bitter taste receptor activity"/>
    <property type="evidence" value="ECO:0007669"/>
    <property type="project" value="InterPro"/>
</dbReference>
<keyword evidence="15" id="KW-1185">Reference proteome</keyword>
<evidence type="ECO:0000256" key="13">
    <source>
        <dbReference type="SAM" id="Phobius"/>
    </source>
</evidence>
<feature type="transmembrane region" description="Helical" evidence="13">
    <location>
        <begin position="161"/>
        <end position="185"/>
    </location>
</feature>
<protein>
    <recommendedName>
        <fullName evidence="12">Taste receptor type 2</fullName>
    </recommendedName>
</protein>
<dbReference type="Pfam" id="PF05296">
    <property type="entry name" value="TAS2R"/>
    <property type="match status" value="1"/>
</dbReference>
<dbReference type="PANTHER" id="PTHR11394:SF159">
    <property type="entry name" value="TASTE RECEPTOR TYPE 2"/>
    <property type="match status" value="1"/>
</dbReference>
<evidence type="ECO:0000313" key="14">
    <source>
        <dbReference type="EMBL" id="KAG8543950.1"/>
    </source>
</evidence>
<feature type="transmembrane region" description="Helical" evidence="13">
    <location>
        <begin position="238"/>
        <end position="259"/>
    </location>
</feature>
<sequence length="281" mass="32939">MITFPGYIFILVVNILDWRKNKRLDISDQLISGLSLFSLLYRILQIGNKCVEVIYGIRTLTGFTWLCINLAFFSLNFCTTLCSTWLSIHFCLKIVNIQHQLYIYIQRTFPKMFPWILLPSLLVSLLISGPAAQDLAKLYSNSTFLWNPRCSPVKIILSLKLYYFLFSFCFFLFFISLLVTIISLYRHIQRMQNHSVNLRNESVEAHVYAVKTLVLLFCLNLFQFIIPVLVMLKRHQPIFSPITNLFLVMWHVCNLPILIRGSSKLQKKFWEIFRQCTAIVS</sequence>
<feature type="transmembrane region" description="Helical" evidence="13">
    <location>
        <begin position="63"/>
        <end position="92"/>
    </location>
</feature>
<evidence type="ECO:0000256" key="10">
    <source>
        <dbReference type="ARBA" id="ARBA00023224"/>
    </source>
</evidence>
<keyword evidence="3 12" id="KW-0919">Taste</keyword>
<dbReference type="SUPFAM" id="SSF81321">
    <property type="entry name" value="Family A G protein-coupled receptor-like"/>
    <property type="match status" value="1"/>
</dbReference>
<evidence type="ECO:0000256" key="11">
    <source>
        <dbReference type="RuleBase" id="RU004423"/>
    </source>
</evidence>
<keyword evidence="4 12" id="KW-0716">Sensory transduction</keyword>
<evidence type="ECO:0000256" key="6">
    <source>
        <dbReference type="ARBA" id="ARBA00022989"/>
    </source>
</evidence>
<dbReference type="GO" id="GO:0004930">
    <property type="term" value="F:G protein-coupled receptor activity"/>
    <property type="evidence" value="ECO:0007669"/>
    <property type="project" value="UniProtKB-KW"/>
</dbReference>